<dbReference type="Gene3D" id="3.40.50.300">
    <property type="entry name" value="P-loop containing nucleotide triphosphate hydrolases"/>
    <property type="match status" value="1"/>
</dbReference>
<dbReference type="PANTHER" id="PTHR24220:SF685">
    <property type="entry name" value="ABC TRANSPORTER RELATED"/>
    <property type="match status" value="1"/>
</dbReference>
<dbReference type="GO" id="GO:0022857">
    <property type="term" value="F:transmembrane transporter activity"/>
    <property type="evidence" value="ECO:0007669"/>
    <property type="project" value="TreeGrafter"/>
</dbReference>
<keyword evidence="2" id="KW-0547">Nucleotide-binding</keyword>
<comment type="caution">
    <text evidence="5">The sequence shown here is derived from an EMBL/GenBank/DDBJ whole genome shotgun (WGS) entry which is preliminary data.</text>
</comment>
<dbReference type="InterPro" id="IPR015854">
    <property type="entry name" value="ABC_transpr_LolD-like"/>
</dbReference>
<dbReference type="SUPFAM" id="SSF52540">
    <property type="entry name" value="P-loop containing nucleoside triphosphate hydrolases"/>
    <property type="match status" value="1"/>
</dbReference>
<dbReference type="EMBL" id="JAEKNN010000018">
    <property type="protein sequence ID" value="MBJ7608549.1"/>
    <property type="molecule type" value="Genomic_DNA"/>
</dbReference>
<evidence type="ECO:0000256" key="3">
    <source>
        <dbReference type="ARBA" id="ARBA00022840"/>
    </source>
</evidence>
<dbReference type="Pfam" id="PF00005">
    <property type="entry name" value="ABC_tran"/>
    <property type="match status" value="1"/>
</dbReference>
<dbReference type="GO" id="GO:0005886">
    <property type="term" value="C:plasma membrane"/>
    <property type="evidence" value="ECO:0007669"/>
    <property type="project" value="TreeGrafter"/>
</dbReference>
<dbReference type="GO" id="GO:0005524">
    <property type="term" value="F:ATP binding"/>
    <property type="evidence" value="ECO:0007669"/>
    <property type="project" value="UniProtKB-KW"/>
</dbReference>
<evidence type="ECO:0000256" key="1">
    <source>
        <dbReference type="ARBA" id="ARBA00022448"/>
    </source>
</evidence>
<gene>
    <name evidence="5" type="ORF">JF887_03835</name>
</gene>
<dbReference type="InterPro" id="IPR027417">
    <property type="entry name" value="P-loop_NTPase"/>
</dbReference>
<dbReference type="SMART" id="SM00382">
    <property type="entry name" value="AAA"/>
    <property type="match status" value="1"/>
</dbReference>
<proteinExistence type="predicted"/>
<dbReference type="PROSITE" id="PS50893">
    <property type="entry name" value="ABC_TRANSPORTER_2"/>
    <property type="match status" value="1"/>
</dbReference>
<dbReference type="AlphaFoldDB" id="A0A934KDS3"/>
<reference evidence="5 6" key="1">
    <citation type="submission" date="2020-10" db="EMBL/GenBank/DDBJ databases">
        <title>Ca. Dormibacterota MAGs.</title>
        <authorList>
            <person name="Montgomery K."/>
        </authorList>
    </citation>
    <scope>NUCLEOTIDE SEQUENCE [LARGE SCALE GENOMIC DNA]</scope>
    <source>
        <strain evidence="5">Mitchell_Peninsula_5</strain>
    </source>
</reference>
<dbReference type="InterPro" id="IPR003593">
    <property type="entry name" value="AAA+_ATPase"/>
</dbReference>
<evidence type="ECO:0000313" key="5">
    <source>
        <dbReference type="EMBL" id="MBJ7608549.1"/>
    </source>
</evidence>
<dbReference type="Proteomes" id="UP000614410">
    <property type="component" value="Unassembled WGS sequence"/>
</dbReference>
<name>A0A934KDS3_9BACT</name>
<protein>
    <submittedName>
        <fullName evidence="5">ABC transporter ATP-binding protein</fullName>
    </submittedName>
</protein>
<dbReference type="PANTHER" id="PTHR24220">
    <property type="entry name" value="IMPORT ATP-BINDING PROTEIN"/>
    <property type="match status" value="1"/>
</dbReference>
<dbReference type="InterPro" id="IPR017911">
    <property type="entry name" value="MacB-like_ATP-bd"/>
</dbReference>
<accession>A0A934KDS3</accession>
<feature type="domain" description="ABC transporter" evidence="4">
    <location>
        <begin position="6"/>
        <end position="245"/>
    </location>
</feature>
<keyword evidence="1" id="KW-0813">Transport</keyword>
<keyword evidence="3 5" id="KW-0067">ATP-binding</keyword>
<organism evidence="5 6">
    <name type="scientific">Candidatus Amunia macphersoniae</name>
    <dbReference type="NCBI Taxonomy" id="3127014"/>
    <lineage>
        <taxon>Bacteria</taxon>
        <taxon>Bacillati</taxon>
        <taxon>Candidatus Dormiibacterota</taxon>
        <taxon>Candidatus Dormibacteria</taxon>
        <taxon>Candidatus Aeolococcales</taxon>
        <taxon>Candidatus Aeolococcaceae</taxon>
        <taxon>Candidatus Amunia</taxon>
    </lineage>
</organism>
<sequence length="286" mass="31457">MSTSMVRCEGLVHIYKAERLEVVALQGLDLEVAPGEMVAIAGRSGSGKTTLMNILAGMERPTAGVVRVADHDLNRLGQSERERYRRETVGYVLQHAMGNVAPYLTAVENVQAATLTGPPRYRARMAAQLLDQLGLGQRLSRRPSDLAGHENQRLALAIALANRPRLLLADEPTAELDTAAAGQVLTDLTAVLREQGAAAVMVTHDPQLETYVDRVVMIRDGRTSSERRWVERQGELVNDELAIMDRAGRIQLPRAYVERLGLTGRVRLHLDDDRISILRAEGDVSD</sequence>
<dbReference type="CDD" id="cd03255">
    <property type="entry name" value="ABC_MJ0796_LolCDE_FtsE"/>
    <property type="match status" value="1"/>
</dbReference>
<evidence type="ECO:0000259" key="4">
    <source>
        <dbReference type="PROSITE" id="PS50893"/>
    </source>
</evidence>
<dbReference type="InterPro" id="IPR003439">
    <property type="entry name" value="ABC_transporter-like_ATP-bd"/>
</dbReference>
<evidence type="ECO:0000313" key="6">
    <source>
        <dbReference type="Proteomes" id="UP000614410"/>
    </source>
</evidence>
<evidence type="ECO:0000256" key="2">
    <source>
        <dbReference type="ARBA" id="ARBA00022741"/>
    </source>
</evidence>
<dbReference type="GO" id="GO:0016887">
    <property type="term" value="F:ATP hydrolysis activity"/>
    <property type="evidence" value="ECO:0007669"/>
    <property type="project" value="InterPro"/>
</dbReference>